<evidence type="ECO:0000256" key="5">
    <source>
        <dbReference type="ARBA" id="ARBA00011245"/>
    </source>
</evidence>
<dbReference type="PIRSF" id="PIRSF005096">
    <property type="entry name" value="GALM"/>
    <property type="match status" value="1"/>
</dbReference>
<evidence type="ECO:0000256" key="13">
    <source>
        <dbReference type="PIRSR" id="PIRSR005096-2"/>
    </source>
</evidence>
<dbReference type="PANTHER" id="PTHR10091:SF0">
    <property type="entry name" value="GALACTOSE MUTAROTASE"/>
    <property type="match status" value="1"/>
</dbReference>
<dbReference type="EC" id="5.1.3.3" evidence="6 11"/>
<comment type="pathway">
    <text evidence="3 11">Carbohydrate metabolism; hexose metabolism.</text>
</comment>
<organism evidence="15 16">
    <name type="scientific">Candidatus Limisoma faecipullorum</name>
    <dbReference type="NCBI Taxonomy" id="2840854"/>
    <lineage>
        <taxon>Bacteria</taxon>
        <taxon>Pseudomonadati</taxon>
        <taxon>Bacteroidota</taxon>
        <taxon>Bacteroidia</taxon>
        <taxon>Bacteroidales</taxon>
        <taxon>Candidatus Limisoma</taxon>
    </lineage>
</organism>
<feature type="binding site" evidence="14">
    <location>
        <begin position="174"/>
        <end position="176"/>
    </location>
    <ligand>
        <name>beta-D-galactose</name>
        <dbReference type="ChEBI" id="CHEBI:27667"/>
    </ligand>
</feature>
<dbReference type="GO" id="GO:0005737">
    <property type="term" value="C:cytoplasm"/>
    <property type="evidence" value="ECO:0007669"/>
    <property type="project" value="TreeGrafter"/>
</dbReference>
<comment type="cofactor">
    <cofactor evidence="2">
        <name>Ca(2+)</name>
        <dbReference type="ChEBI" id="CHEBI:29108"/>
    </cofactor>
</comment>
<keyword evidence="9 11" id="KW-0413">Isomerase</keyword>
<evidence type="ECO:0000256" key="10">
    <source>
        <dbReference type="ARBA" id="ARBA00023277"/>
    </source>
</evidence>
<dbReference type="InterPro" id="IPR011013">
    <property type="entry name" value="Gal_mutarotase_sf_dom"/>
</dbReference>
<dbReference type="Proteomes" id="UP000823598">
    <property type="component" value="Unassembled WGS sequence"/>
</dbReference>
<name>A0A9D9IQC1_9BACT</name>
<comment type="subunit">
    <text evidence="5">Monomer.</text>
</comment>
<keyword evidence="8" id="KW-0106">Calcium</keyword>
<dbReference type="GO" id="GO:0030246">
    <property type="term" value="F:carbohydrate binding"/>
    <property type="evidence" value="ECO:0007669"/>
    <property type="project" value="InterPro"/>
</dbReference>
<comment type="similarity">
    <text evidence="4 11">Belongs to the aldose epimerase family.</text>
</comment>
<dbReference type="AlphaFoldDB" id="A0A9D9IQC1"/>
<keyword evidence="10 11" id="KW-0119">Carbohydrate metabolism</keyword>
<dbReference type="EMBL" id="JADIMC010000084">
    <property type="protein sequence ID" value="MBO8476797.1"/>
    <property type="molecule type" value="Genomic_DNA"/>
</dbReference>
<evidence type="ECO:0000256" key="2">
    <source>
        <dbReference type="ARBA" id="ARBA00001913"/>
    </source>
</evidence>
<dbReference type="Gene3D" id="2.70.98.10">
    <property type="match status" value="1"/>
</dbReference>
<feature type="active site" description="Proton donor" evidence="12">
    <location>
        <position position="174"/>
    </location>
</feature>
<reference evidence="15" key="1">
    <citation type="submission" date="2020-10" db="EMBL/GenBank/DDBJ databases">
        <authorList>
            <person name="Gilroy R."/>
        </authorList>
    </citation>
    <scope>NUCLEOTIDE SEQUENCE</scope>
    <source>
        <strain evidence="15">6919</strain>
    </source>
</reference>
<protein>
    <recommendedName>
        <fullName evidence="7 11">Aldose 1-epimerase</fullName>
        <ecNumber evidence="6 11">5.1.3.3</ecNumber>
    </recommendedName>
</protein>
<dbReference type="InterPro" id="IPR047215">
    <property type="entry name" value="Galactose_mutarotase-like"/>
</dbReference>
<dbReference type="CDD" id="cd09019">
    <property type="entry name" value="galactose_mutarotase_like"/>
    <property type="match status" value="1"/>
</dbReference>
<evidence type="ECO:0000256" key="14">
    <source>
        <dbReference type="PIRSR" id="PIRSR005096-3"/>
    </source>
</evidence>
<accession>A0A9D9IQC1</accession>
<evidence type="ECO:0000256" key="9">
    <source>
        <dbReference type="ARBA" id="ARBA00023235"/>
    </source>
</evidence>
<evidence type="ECO:0000313" key="15">
    <source>
        <dbReference type="EMBL" id="MBO8476797.1"/>
    </source>
</evidence>
<dbReference type="PANTHER" id="PTHR10091">
    <property type="entry name" value="ALDOSE-1-EPIMERASE"/>
    <property type="match status" value="1"/>
</dbReference>
<sequence length="348" mass="38437">MKQRKWTTESEKGEITLYKLTNKNGASVVLSSLGAGIISIIVPDRNGRYHDVVLGYANPSDYLYDAPHAGKTVGRYAGRIADGKFNIDETEYQLAQNCGKDALHGGPEGFANRIWESQPLSNGVMFSLVSNDGDEGYPGQLAITAQYIWSDDNQLTIRLRAATDKKTIINLTNHTYFNLAGERSGCVLGERLWIPATQYLSTDENLVPTGEFASVEGTPMDFREEKIIGQDIEADFPELKYAKGYDNTWVVDDWKKGELKTVACLSDDATGRTLEIESTQPSVHVYTGNWLSGSPRGKSGGGYLDYDGIAIECQGMPDAPNKPQFPSQLLNPGEKYDETIIFKFGIKY</sequence>
<dbReference type="InterPro" id="IPR014718">
    <property type="entry name" value="GH-type_carb-bd"/>
</dbReference>
<evidence type="ECO:0000256" key="8">
    <source>
        <dbReference type="ARBA" id="ARBA00022837"/>
    </source>
</evidence>
<feature type="active site" description="Proton acceptor" evidence="12">
    <location>
        <position position="312"/>
    </location>
</feature>
<dbReference type="InterPro" id="IPR018052">
    <property type="entry name" value="Ald1_epimerase_CS"/>
</dbReference>
<feature type="binding site" evidence="13">
    <location>
        <position position="246"/>
    </location>
    <ligand>
        <name>beta-D-galactose</name>
        <dbReference type="ChEBI" id="CHEBI:27667"/>
    </ligand>
</feature>
<dbReference type="InterPro" id="IPR015443">
    <property type="entry name" value="Aldose_1-epimerase"/>
</dbReference>
<gene>
    <name evidence="15" type="ORF">IAB88_07365</name>
</gene>
<reference evidence="15" key="2">
    <citation type="journal article" date="2021" name="PeerJ">
        <title>Extensive microbial diversity within the chicken gut microbiome revealed by metagenomics and culture.</title>
        <authorList>
            <person name="Gilroy R."/>
            <person name="Ravi A."/>
            <person name="Getino M."/>
            <person name="Pursley I."/>
            <person name="Horton D.L."/>
            <person name="Alikhan N.F."/>
            <person name="Baker D."/>
            <person name="Gharbi K."/>
            <person name="Hall N."/>
            <person name="Watson M."/>
            <person name="Adriaenssens E.M."/>
            <person name="Foster-Nyarko E."/>
            <person name="Jarju S."/>
            <person name="Secka A."/>
            <person name="Antonio M."/>
            <person name="Oren A."/>
            <person name="Chaudhuri R.R."/>
            <person name="La Ragione R."/>
            <person name="Hildebrand F."/>
            <person name="Pallen M.J."/>
        </authorList>
    </citation>
    <scope>NUCLEOTIDE SEQUENCE</scope>
    <source>
        <strain evidence="15">6919</strain>
    </source>
</reference>
<dbReference type="GO" id="GO:0033499">
    <property type="term" value="P:galactose catabolic process via UDP-galactose, Leloir pathway"/>
    <property type="evidence" value="ECO:0007669"/>
    <property type="project" value="TreeGrafter"/>
</dbReference>
<dbReference type="GO" id="GO:0006006">
    <property type="term" value="P:glucose metabolic process"/>
    <property type="evidence" value="ECO:0007669"/>
    <property type="project" value="TreeGrafter"/>
</dbReference>
<dbReference type="InterPro" id="IPR008183">
    <property type="entry name" value="Aldose_1/G6P_1-epimerase"/>
</dbReference>
<evidence type="ECO:0000313" key="16">
    <source>
        <dbReference type="Proteomes" id="UP000823598"/>
    </source>
</evidence>
<evidence type="ECO:0000256" key="1">
    <source>
        <dbReference type="ARBA" id="ARBA00001614"/>
    </source>
</evidence>
<evidence type="ECO:0000256" key="4">
    <source>
        <dbReference type="ARBA" id="ARBA00006206"/>
    </source>
</evidence>
<evidence type="ECO:0000256" key="7">
    <source>
        <dbReference type="ARBA" id="ARBA00014165"/>
    </source>
</evidence>
<dbReference type="NCBIfam" id="NF008277">
    <property type="entry name" value="PRK11055.1"/>
    <property type="match status" value="1"/>
</dbReference>
<evidence type="ECO:0000256" key="12">
    <source>
        <dbReference type="PIRSR" id="PIRSR005096-1"/>
    </source>
</evidence>
<dbReference type="GO" id="GO:0004034">
    <property type="term" value="F:aldose 1-epimerase activity"/>
    <property type="evidence" value="ECO:0007669"/>
    <property type="project" value="UniProtKB-EC"/>
</dbReference>
<dbReference type="Pfam" id="PF01263">
    <property type="entry name" value="Aldose_epim"/>
    <property type="match status" value="1"/>
</dbReference>
<dbReference type="PROSITE" id="PS00545">
    <property type="entry name" value="ALDOSE_1_EPIMERASE"/>
    <property type="match status" value="1"/>
</dbReference>
<comment type="catalytic activity">
    <reaction evidence="1 11">
        <text>alpha-D-glucose = beta-D-glucose</text>
        <dbReference type="Rhea" id="RHEA:10264"/>
        <dbReference type="ChEBI" id="CHEBI:15903"/>
        <dbReference type="ChEBI" id="CHEBI:17925"/>
        <dbReference type="EC" id="5.1.3.3"/>
    </reaction>
</comment>
<proteinExistence type="inferred from homology"/>
<dbReference type="SUPFAM" id="SSF74650">
    <property type="entry name" value="Galactose mutarotase-like"/>
    <property type="match status" value="1"/>
</dbReference>
<comment type="caution">
    <text evidence="15">The sequence shown here is derived from an EMBL/GenBank/DDBJ whole genome shotgun (WGS) entry which is preliminary data.</text>
</comment>
<evidence type="ECO:0000256" key="3">
    <source>
        <dbReference type="ARBA" id="ARBA00005028"/>
    </source>
</evidence>
<evidence type="ECO:0000256" key="11">
    <source>
        <dbReference type="PIRNR" id="PIRNR005096"/>
    </source>
</evidence>
<evidence type="ECO:0000256" key="6">
    <source>
        <dbReference type="ARBA" id="ARBA00013185"/>
    </source>
</evidence>